<proteinExistence type="predicted"/>
<dbReference type="Proteomes" id="UP001162992">
    <property type="component" value="Chromosome 17"/>
</dbReference>
<sequence length="638" mass="69724">MHIPLLEVLLKYKANLSTWRYVAALHFGAEQKQVTGPGSLKSELSSINRRDLLSCTNDPNSKLAVSLDTVGPLSNVQNVTVTVSGVRIPSETDWIGVFADTSNNFSFCPSVKRLYVETGDLASLPLSCTYPVKAKFLAEDPSYLACNISQCQRKIGNLCIERTCNASITFRLVNIRTNITFVLFTGGFDAPCILKILDPIQFNSSVAPLYGHLSSNDSTGTTMKLTWVSGDFRPQSVAYFGGPQLNLTVINSTVITFNKSDLCVNKSGPAASFGWHDPGFIHSALLTGLLPSSTYTYRYGSDLVGWSLYTNFTTPPAPAGSATVRFIAYGDMGKAERDGSIEHYIQPGSLQVIDAVTAEVLAGNVDAIFHIGDISYATGFIAEWDFFLEMIHPVASKVPYLTAIGNHERDFPESGSFYTTTDSGGECGVPYETHFQMPIQGKDMPWYSIELGPVHFTIMSTEHNWTLGSDQYNWIANDLASVNRTRTPWLIFTGHRPQYSTVAGGLLSDLVPPSVDPIFAPSIEPLFVMNKVDLVLWGHVHNYERTCAVFQGICSLLPTKDTNGTDTYMGTPYRAPVHAVIGMSGFTLDPFATNPANWSLARASAFGYVRVEAAANQLLLQYILSSNGTIGDSFKIVK</sequence>
<reference evidence="2" key="1">
    <citation type="journal article" date="2024" name="Proc. Natl. Acad. Sci. U.S.A.">
        <title>Extraordinary preservation of gene collinearity over three hundred million years revealed in homosporous lycophytes.</title>
        <authorList>
            <person name="Li C."/>
            <person name="Wickell D."/>
            <person name="Kuo L.Y."/>
            <person name="Chen X."/>
            <person name="Nie B."/>
            <person name="Liao X."/>
            <person name="Peng D."/>
            <person name="Ji J."/>
            <person name="Jenkins J."/>
            <person name="Williams M."/>
            <person name="Shu S."/>
            <person name="Plott C."/>
            <person name="Barry K."/>
            <person name="Rajasekar S."/>
            <person name="Grimwood J."/>
            <person name="Han X."/>
            <person name="Sun S."/>
            <person name="Hou Z."/>
            <person name="He W."/>
            <person name="Dai G."/>
            <person name="Sun C."/>
            <person name="Schmutz J."/>
            <person name="Leebens-Mack J.H."/>
            <person name="Li F.W."/>
            <person name="Wang L."/>
        </authorList>
    </citation>
    <scope>NUCLEOTIDE SEQUENCE [LARGE SCALE GENOMIC DNA]</scope>
    <source>
        <strain evidence="2">cv. PW_Plant_1</strain>
    </source>
</reference>
<evidence type="ECO:0000313" key="1">
    <source>
        <dbReference type="EMBL" id="KAJ7525706.1"/>
    </source>
</evidence>
<keyword evidence="2" id="KW-1185">Reference proteome</keyword>
<gene>
    <name evidence="1" type="ORF">O6H91_17G062300</name>
</gene>
<evidence type="ECO:0000313" key="2">
    <source>
        <dbReference type="Proteomes" id="UP001162992"/>
    </source>
</evidence>
<protein>
    <submittedName>
        <fullName evidence="1">Uncharacterized protein</fullName>
    </submittedName>
</protein>
<comment type="caution">
    <text evidence="1">The sequence shown here is derived from an EMBL/GenBank/DDBJ whole genome shotgun (WGS) entry which is preliminary data.</text>
</comment>
<organism evidence="1 2">
    <name type="scientific">Diphasiastrum complanatum</name>
    <name type="common">Issler's clubmoss</name>
    <name type="synonym">Lycopodium complanatum</name>
    <dbReference type="NCBI Taxonomy" id="34168"/>
    <lineage>
        <taxon>Eukaryota</taxon>
        <taxon>Viridiplantae</taxon>
        <taxon>Streptophyta</taxon>
        <taxon>Embryophyta</taxon>
        <taxon>Tracheophyta</taxon>
        <taxon>Lycopodiopsida</taxon>
        <taxon>Lycopodiales</taxon>
        <taxon>Lycopodiaceae</taxon>
        <taxon>Lycopodioideae</taxon>
        <taxon>Diphasiastrum</taxon>
    </lineage>
</organism>
<accession>A0ACC2B7F8</accession>
<name>A0ACC2B7F8_DIPCM</name>
<dbReference type="EMBL" id="CM055108">
    <property type="protein sequence ID" value="KAJ7525706.1"/>
    <property type="molecule type" value="Genomic_DNA"/>
</dbReference>